<name>A0A1I8BUZ7_MELHA</name>
<reference evidence="2" key="1">
    <citation type="submission" date="2016-11" db="UniProtKB">
        <authorList>
            <consortium name="WormBaseParasite"/>
        </authorList>
    </citation>
    <scope>IDENTIFICATION</scope>
</reference>
<sequence>MSSSSSSSNCNEWVGTTECKCSRDNYEGYKIEWETHIIKDLGTIPTVFLEALLGVATFGISLIGHISDKPTFTHESVCIHIYCRSCERRNMYLTCELGKEGKSMKWGYNKKRVSCVRTQKLDPPVSYSIIKKIFDEMWDDYHLLSRNCADWARDFYYRIINA</sequence>
<organism evidence="1 2">
    <name type="scientific">Meloidogyne hapla</name>
    <name type="common">Root-knot nematode worm</name>
    <dbReference type="NCBI Taxonomy" id="6305"/>
    <lineage>
        <taxon>Eukaryota</taxon>
        <taxon>Metazoa</taxon>
        <taxon>Ecdysozoa</taxon>
        <taxon>Nematoda</taxon>
        <taxon>Chromadorea</taxon>
        <taxon>Rhabditida</taxon>
        <taxon>Tylenchina</taxon>
        <taxon>Tylenchomorpha</taxon>
        <taxon>Tylenchoidea</taxon>
        <taxon>Meloidogynidae</taxon>
        <taxon>Meloidogyninae</taxon>
        <taxon>Meloidogyne</taxon>
    </lineage>
</organism>
<evidence type="ECO:0000313" key="2">
    <source>
        <dbReference type="WBParaSite" id="MhA1_Contig580.frz3.gene22"/>
    </source>
</evidence>
<protein>
    <submittedName>
        <fullName evidence="2">LRAT domain-containing protein</fullName>
    </submittedName>
</protein>
<proteinExistence type="predicted"/>
<accession>A0A1I8BUZ7</accession>
<dbReference type="AlphaFoldDB" id="A0A1I8BUZ7"/>
<evidence type="ECO:0000313" key="1">
    <source>
        <dbReference type="Proteomes" id="UP000095281"/>
    </source>
</evidence>
<dbReference type="Proteomes" id="UP000095281">
    <property type="component" value="Unplaced"/>
</dbReference>
<dbReference type="WBParaSite" id="MhA1_Contig580.frz3.gene22">
    <property type="protein sequence ID" value="MhA1_Contig580.frz3.gene22"/>
    <property type="gene ID" value="MhA1_Contig580.frz3.gene22"/>
</dbReference>
<keyword evidence="1" id="KW-1185">Reference proteome</keyword>